<dbReference type="InterPro" id="IPR036388">
    <property type="entry name" value="WH-like_DNA-bd_sf"/>
</dbReference>
<dbReference type="AlphaFoldDB" id="A0A3M0G6H9"/>
<dbReference type="EMBL" id="JAACBX020000001">
    <property type="protein sequence ID" value="MBM0242795.1"/>
    <property type="molecule type" value="Genomic_DNA"/>
</dbReference>
<dbReference type="InterPro" id="IPR009057">
    <property type="entry name" value="Homeodomain-like_sf"/>
</dbReference>
<evidence type="ECO:0000313" key="4">
    <source>
        <dbReference type="Proteomes" id="UP001518680"/>
    </source>
</evidence>
<name>A0A3M0G6H9_9CORY</name>
<dbReference type="GO" id="GO:0006313">
    <property type="term" value="P:DNA transposition"/>
    <property type="evidence" value="ECO:0007669"/>
    <property type="project" value="InterPro"/>
</dbReference>
<dbReference type="Pfam" id="PF01527">
    <property type="entry name" value="HTH_Tnp_1"/>
    <property type="match status" value="1"/>
</dbReference>
<gene>
    <name evidence="2" type="ORF">D9543_10610</name>
    <name evidence="1" type="ORF">GWO63_000285</name>
</gene>
<evidence type="ECO:0000313" key="2">
    <source>
        <dbReference type="EMBL" id="RMB56699.1"/>
    </source>
</evidence>
<dbReference type="Gene3D" id="1.10.10.10">
    <property type="entry name" value="Winged helix-like DNA-binding domain superfamily/Winged helix DNA-binding domain"/>
    <property type="match status" value="1"/>
</dbReference>
<dbReference type="Proteomes" id="UP000270649">
    <property type="component" value="Unassembled WGS sequence"/>
</dbReference>
<comment type="caution">
    <text evidence="2">The sequence shown here is derived from an EMBL/GenBank/DDBJ whole genome shotgun (WGS) entry which is preliminary data.</text>
</comment>
<organism evidence="2 3">
    <name type="scientific">Corynebacterium macginleyi</name>
    <dbReference type="NCBI Taxonomy" id="38290"/>
    <lineage>
        <taxon>Bacteria</taxon>
        <taxon>Bacillati</taxon>
        <taxon>Actinomycetota</taxon>
        <taxon>Actinomycetes</taxon>
        <taxon>Mycobacteriales</taxon>
        <taxon>Corynebacteriaceae</taxon>
        <taxon>Corynebacterium</taxon>
    </lineage>
</organism>
<dbReference type="InterPro" id="IPR002514">
    <property type="entry name" value="Transposase_8"/>
</dbReference>
<evidence type="ECO:0000313" key="1">
    <source>
        <dbReference type="EMBL" id="MBM0242795.1"/>
    </source>
</evidence>
<sequence>MFIMSQQRKKYTPEYRREAADLVIESERPIAHVAKDIGVAPGLLGRWVKMSANAEGPRMGSARRIFVLRMLVCVVSWQKPRWIMSFCHKRQPSSPHSNARRKVRIDAARARLTTASSVWHAC</sequence>
<dbReference type="EMBL" id="REGC01000020">
    <property type="protein sequence ID" value="RMB56699.1"/>
    <property type="molecule type" value="Genomic_DNA"/>
</dbReference>
<dbReference type="SUPFAM" id="SSF46689">
    <property type="entry name" value="Homeodomain-like"/>
    <property type="match status" value="1"/>
</dbReference>
<reference evidence="2 3" key="1">
    <citation type="submission" date="2018-10" db="EMBL/GenBank/DDBJ databases">
        <title>Corynebacterium macginleyi genome sequencing and assembly of the type strain and two clinical samples.</title>
        <authorList>
            <person name="Bernier A.-M."/>
            <person name="Bernard K."/>
        </authorList>
    </citation>
    <scope>NUCLEOTIDE SEQUENCE [LARGE SCALE GENOMIC DNA]</scope>
    <source>
        <strain evidence="2 3">NML 120205</strain>
    </source>
</reference>
<dbReference type="Proteomes" id="UP001518680">
    <property type="component" value="Unassembled WGS sequence"/>
</dbReference>
<evidence type="ECO:0000313" key="3">
    <source>
        <dbReference type="Proteomes" id="UP000270649"/>
    </source>
</evidence>
<accession>A0A3M0G6H9</accession>
<protein>
    <submittedName>
        <fullName evidence="1">Transposase</fullName>
    </submittedName>
</protein>
<proteinExistence type="predicted"/>
<reference evidence="1 4" key="2">
    <citation type="submission" date="2021-01" db="EMBL/GenBank/DDBJ databases">
        <title>Complete genome sequences of Corynebacterium macginleyi strains isolated from infectious keratitis.</title>
        <authorList>
            <person name="Sagerfors S."/>
            <person name="Poehlein A."/>
            <person name="Soderquist B."/>
            <person name="Bruggemann H."/>
        </authorList>
    </citation>
    <scope>NUCLEOTIDE SEQUENCE [LARGE SCALE GENOMIC DNA]</scope>
    <source>
        <strain evidence="1 4">12T220</strain>
    </source>
</reference>
<dbReference type="GO" id="GO:0004803">
    <property type="term" value="F:transposase activity"/>
    <property type="evidence" value="ECO:0007669"/>
    <property type="project" value="InterPro"/>
</dbReference>
<dbReference type="GO" id="GO:0003677">
    <property type="term" value="F:DNA binding"/>
    <property type="evidence" value="ECO:0007669"/>
    <property type="project" value="InterPro"/>
</dbReference>
<keyword evidence="4" id="KW-1185">Reference proteome</keyword>